<comment type="subunit">
    <text evidence="8">Component of the Mediator complex.</text>
</comment>
<dbReference type="AlphaFoldDB" id="A0A9P8PWC0"/>
<comment type="caution">
    <text evidence="10">The sequence shown here is derived from an EMBL/GenBank/DDBJ whole genome shotgun (WGS) entry which is preliminary data.</text>
</comment>
<proteinExistence type="inferred from homology"/>
<keyword evidence="5 8" id="KW-0010">Activator</keyword>
<evidence type="ECO:0000256" key="3">
    <source>
        <dbReference type="ARBA" id="ARBA00020631"/>
    </source>
</evidence>
<dbReference type="InterPro" id="IPR009244">
    <property type="entry name" value="Mediatior_Med7"/>
</dbReference>
<keyword evidence="7 8" id="KW-0539">Nucleus</keyword>
<keyword evidence="11" id="KW-1185">Reference proteome</keyword>
<dbReference type="Proteomes" id="UP000788993">
    <property type="component" value="Unassembled WGS sequence"/>
</dbReference>
<comment type="subcellular location">
    <subcellularLocation>
        <location evidence="1 8">Nucleus</location>
    </subcellularLocation>
</comment>
<accession>A0A9P8PWC0</accession>
<keyword evidence="6 8" id="KW-0804">Transcription</keyword>
<dbReference type="GO" id="GO:0006357">
    <property type="term" value="P:regulation of transcription by RNA polymerase II"/>
    <property type="evidence" value="ECO:0007669"/>
    <property type="project" value="InterPro"/>
</dbReference>
<sequence length="230" mass="27001">MSDLISSLYPPPPPYVRFFTAENVQRAAELRRQHGPDAEKLLSETKDLRFLVPPLPPNKPQYRSFGDIWNFEDKFITLEESGIQQLYEEAENVEEETFTVERIEELKKMTKSLLLNFLEFTGLLAKNPALAHVKIEQIRVILINLHHLLNSYRLHQSREGLILKMEEKIRNDRETIQKIENTCLQVEERIRSLVWREKDVEFEQTDNSQTSEPSREQIVESVRQSVLEGV</sequence>
<evidence type="ECO:0000256" key="5">
    <source>
        <dbReference type="ARBA" id="ARBA00023159"/>
    </source>
</evidence>
<organism evidence="10 11">
    <name type="scientific">Ogataea polymorpha</name>
    <dbReference type="NCBI Taxonomy" id="460523"/>
    <lineage>
        <taxon>Eukaryota</taxon>
        <taxon>Fungi</taxon>
        <taxon>Dikarya</taxon>
        <taxon>Ascomycota</taxon>
        <taxon>Saccharomycotina</taxon>
        <taxon>Pichiomycetes</taxon>
        <taxon>Pichiales</taxon>
        <taxon>Pichiaceae</taxon>
        <taxon>Ogataea</taxon>
    </lineage>
</organism>
<gene>
    <name evidence="10" type="ORF">OGATHE_000034</name>
</gene>
<evidence type="ECO:0000256" key="9">
    <source>
        <dbReference type="SAM" id="Coils"/>
    </source>
</evidence>
<comment type="similarity">
    <text evidence="2 8">Belongs to the Mediator complex subunit 7 family.</text>
</comment>
<dbReference type="EMBL" id="JAEUBD010000013">
    <property type="protein sequence ID" value="KAH3678765.1"/>
    <property type="molecule type" value="Genomic_DNA"/>
</dbReference>
<feature type="coiled-coil region" evidence="9">
    <location>
        <begin position="162"/>
        <end position="189"/>
    </location>
</feature>
<evidence type="ECO:0000256" key="2">
    <source>
        <dbReference type="ARBA" id="ARBA00009994"/>
    </source>
</evidence>
<evidence type="ECO:0000313" key="11">
    <source>
        <dbReference type="Proteomes" id="UP000788993"/>
    </source>
</evidence>
<comment type="function">
    <text evidence="8">Component of the Mediator complex, a coactivator involved in the regulated transcription of nearly all RNA polymerase II-dependent genes. Mediator functions as a bridge to convey information from gene-specific regulatory proteins to the basal RNA polymerase II transcription machinery.</text>
</comment>
<evidence type="ECO:0000256" key="8">
    <source>
        <dbReference type="RuleBase" id="RU364060"/>
    </source>
</evidence>
<dbReference type="GO" id="GO:0070847">
    <property type="term" value="C:core mediator complex"/>
    <property type="evidence" value="ECO:0007669"/>
    <property type="project" value="TreeGrafter"/>
</dbReference>
<dbReference type="GO" id="GO:0003712">
    <property type="term" value="F:transcription coregulator activity"/>
    <property type="evidence" value="ECO:0007669"/>
    <property type="project" value="InterPro"/>
</dbReference>
<evidence type="ECO:0000256" key="7">
    <source>
        <dbReference type="ARBA" id="ARBA00023242"/>
    </source>
</evidence>
<dbReference type="GO" id="GO:0016592">
    <property type="term" value="C:mediator complex"/>
    <property type="evidence" value="ECO:0007669"/>
    <property type="project" value="InterPro"/>
</dbReference>
<evidence type="ECO:0000256" key="6">
    <source>
        <dbReference type="ARBA" id="ARBA00023163"/>
    </source>
</evidence>
<keyword evidence="9" id="KW-0175">Coiled coil</keyword>
<dbReference type="Pfam" id="PF05983">
    <property type="entry name" value="Med7"/>
    <property type="match status" value="1"/>
</dbReference>
<dbReference type="InterPro" id="IPR037212">
    <property type="entry name" value="Med7/Med21-like"/>
</dbReference>
<dbReference type="Gene3D" id="6.10.140.1520">
    <property type="match status" value="1"/>
</dbReference>
<reference evidence="10" key="1">
    <citation type="journal article" date="2021" name="Open Biol.">
        <title>Shared evolutionary footprints suggest mitochondrial oxidative damage underlies multiple complex I losses in fungi.</title>
        <authorList>
            <person name="Schikora-Tamarit M.A."/>
            <person name="Marcet-Houben M."/>
            <person name="Nosek J."/>
            <person name="Gabaldon T."/>
        </authorList>
    </citation>
    <scope>NUCLEOTIDE SEQUENCE</scope>
    <source>
        <strain evidence="10">NCAIM Y.01608</strain>
    </source>
</reference>
<keyword evidence="4 8" id="KW-0805">Transcription regulation</keyword>
<evidence type="ECO:0000256" key="1">
    <source>
        <dbReference type="ARBA" id="ARBA00004123"/>
    </source>
</evidence>
<dbReference type="InterPro" id="IPR044888">
    <property type="entry name" value="Mediatior_Med7_sf"/>
</dbReference>
<dbReference type="PANTHER" id="PTHR21428:SF11">
    <property type="entry name" value="MEDIATOR OF RNA POLYMERASE II TRANSCRIPTION SUBUNIT 7"/>
    <property type="match status" value="1"/>
</dbReference>
<reference evidence="10" key="2">
    <citation type="submission" date="2021-01" db="EMBL/GenBank/DDBJ databases">
        <authorList>
            <person name="Schikora-Tamarit M.A."/>
        </authorList>
    </citation>
    <scope>NUCLEOTIDE SEQUENCE</scope>
    <source>
        <strain evidence="10">NCAIM Y.01608</strain>
    </source>
</reference>
<protein>
    <recommendedName>
        <fullName evidence="3 8">Mediator of RNA polymerase II transcription subunit 7</fullName>
    </recommendedName>
</protein>
<dbReference type="SUPFAM" id="SSF140718">
    <property type="entry name" value="Mediator hinge subcomplex-like"/>
    <property type="match status" value="1"/>
</dbReference>
<dbReference type="Gene3D" id="6.10.140.200">
    <property type="match status" value="1"/>
</dbReference>
<name>A0A9P8PWC0_9ASCO</name>
<evidence type="ECO:0000313" key="10">
    <source>
        <dbReference type="EMBL" id="KAH3678765.1"/>
    </source>
</evidence>
<evidence type="ECO:0000256" key="4">
    <source>
        <dbReference type="ARBA" id="ARBA00023015"/>
    </source>
</evidence>
<dbReference type="PANTHER" id="PTHR21428">
    <property type="entry name" value="MEDIATOR OF RNA POLYMERASE II TRANSCRIPTION SUBUNIT 7"/>
    <property type="match status" value="1"/>
</dbReference>